<dbReference type="InterPro" id="IPR011051">
    <property type="entry name" value="RmlC_Cupin_sf"/>
</dbReference>
<sequence>MIKAIKIYTGPDGHTQVTHGMVAENYLTEAVSVRFKTTPPHGTYDWHPAPTTQYVVTLAGTLEFETFTGEKFILRPGNVLIAMDTTGSGHKWRLIDDQPWVRVYVAFTPDAQINFVPDEVSAD</sequence>
<gene>
    <name evidence="1" type="ORF">AAE02nite_14110</name>
</gene>
<organism evidence="1 2">
    <name type="scientific">Adhaeribacter aerolatus</name>
    <dbReference type="NCBI Taxonomy" id="670289"/>
    <lineage>
        <taxon>Bacteria</taxon>
        <taxon>Pseudomonadati</taxon>
        <taxon>Bacteroidota</taxon>
        <taxon>Cytophagia</taxon>
        <taxon>Cytophagales</taxon>
        <taxon>Hymenobacteraceae</taxon>
        <taxon>Adhaeribacter</taxon>
    </lineage>
</organism>
<proteinExistence type="predicted"/>
<comment type="caution">
    <text evidence="1">The sequence shown here is derived from an EMBL/GenBank/DDBJ whole genome shotgun (WGS) entry which is preliminary data.</text>
</comment>
<dbReference type="OrthoDB" id="4205621at2"/>
<evidence type="ECO:0008006" key="3">
    <source>
        <dbReference type="Google" id="ProtNLM"/>
    </source>
</evidence>
<name>A0A512AW61_9BACT</name>
<dbReference type="Proteomes" id="UP000321532">
    <property type="component" value="Unassembled WGS sequence"/>
</dbReference>
<protein>
    <recommendedName>
        <fullName evidence="3">AraC-type arabinose-binding/dimerisation domain-containing protein</fullName>
    </recommendedName>
</protein>
<keyword evidence="2" id="KW-1185">Reference proteome</keyword>
<dbReference type="SUPFAM" id="SSF51182">
    <property type="entry name" value="RmlC-like cupins"/>
    <property type="match status" value="1"/>
</dbReference>
<dbReference type="RefSeq" id="WP_146896417.1">
    <property type="nucleotide sequence ID" value="NZ_BJYS01000007.1"/>
</dbReference>
<dbReference type="Gene3D" id="2.60.120.10">
    <property type="entry name" value="Jelly Rolls"/>
    <property type="match status" value="1"/>
</dbReference>
<dbReference type="AlphaFoldDB" id="A0A512AW61"/>
<reference evidence="1 2" key="1">
    <citation type="submission" date="2019-07" db="EMBL/GenBank/DDBJ databases">
        <title>Whole genome shotgun sequence of Adhaeribacter aerolatus NBRC 106133.</title>
        <authorList>
            <person name="Hosoyama A."/>
            <person name="Uohara A."/>
            <person name="Ohji S."/>
            <person name="Ichikawa N."/>
        </authorList>
    </citation>
    <scope>NUCLEOTIDE SEQUENCE [LARGE SCALE GENOMIC DNA]</scope>
    <source>
        <strain evidence="1 2">NBRC 106133</strain>
    </source>
</reference>
<evidence type="ECO:0000313" key="1">
    <source>
        <dbReference type="EMBL" id="GEO03747.1"/>
    </source>
</evidence>
<dbReference type="InterPro" id="IPR014710">
    <property type="entry name" value="RmlC-like_jellyroll"/>
</dbReference>
<accession>A0A512AW61</accession>
<dbReference type="CDD" id="cd07009">
    <property type="entry name" value="cupin_BLL0285-like"/>
    <property type="match status" value="1"/>
</dbReference>
<dbReference type="EMBL" id="BJYS01000007">
    <property type="protein sequence ID" value="GEO03747.1"/>
    <property type="molecule type" value="Genomic_DNA"/>
</dbReference>
<evidence type="ECO:0000313" key="2">
    <source>
        <dbReference type="Proteomes" id="UP000321532"/>
    </source>
</evidence>